<evidence type="ECO:0000259" key="2">
    <source>
        <dbReference type="PROSITE" id="PS51464"/>
    </source>
</evidence>
<dbReference type="EMBL" id="MFLY01000036">
    <property type="protein sequence ID" value="OGG72691.1"/>
    <property type="molecule type" value="Genomic_DNA"/>
</dbReference>
<dbReference type="GO" id="GO:0016853">
    <property type="term" value="F:isomerase activity"/>
    <property type="evidence" value="ECO:0007669"/>
    <property type="project" value="InterPro"/>
</dbReference>
<dbReference type="NCBIfam" id="TIGR03127">
    <property type="entry name" value="RuMP_HxlB"/>
    <property type="match status" value="1"/>
</dbReference>
<evidence type="ECO:0000313" key="3">
    <source>
        <dbReference type="EMBL" id="OGG72691.1"/>
    </source>
</evidence>
<dbReference type="PANTHER" id="PTHR43443">
    <property type="entry name" value="3-HEXULOSE-6-PHOSPHATE ISOMERASE"/>
    <property type="match status" value="1"/>
</dbReference>
<feature type="domain" description="SIS" evidence="2">
    <location>
        <begin position="27"/>
        <end position="170"/>
    </location>
</feature>
<dbReference type="GO" id="GO:0097367">
    <property type="term" value="F:carbohydrate derivative binding"/>
    <property type="evidence" value="ECO:0007669"/>
    <property type="project" value="InterPro"/>
</dbReference>
<comment type="caution">
    <text evidence="3">The sequence shown here is derived from an EMBL/GenBank/DDBJ whole genome shotgun (WGS) entry which is preliminary data.</text>
</comment>
<reference evidence="3 4" key="1">
    <citation type="journal article" date="2016" name="Nat. Commun.">
        <title>Thousands of microbial genomes shed light on interconnected biogeochemical processes in an aquifer system.</title>
        <authorList>
            <person name="Anantharaman K."/>
            <person name="Brown C.T."/>
            <person name="Hug L.A."/>
            <person name="Sharon I."/>
            <person name="Castelle C.J."/>
            <person name="Probst A.J."/>
            <person name="Thomas B.C."/>
            <person name="Singh A."/>
            <person name="Wilkins M.J."/>
            <person name="Karaoz U."/>
            <person name="Brodie E.L."/>
            <person name="Williams K.H."/>
            <person name="Hubbard S.S."/>
            <person name="Banfield J.F."/>
        </authorList>
    </citation>
    <scope>NUCLEOTIDE SEQUENCE [LARGE SCALE GENOMIC DNA]</scope>
</reference>
<dbReference type="PANTHER" id="PTHR43443:SF1">
    <property type="entry name" value="3-HEXULOSE-6-PHOSPHATE ISOMERASE"/>
    <property type="match status" value="1"/>
</dbReference>
<dbReference type="SUPFAM" id="SSF53697">
    <property type="entry name" value="SIS domain"/>
    <property type="match status" value="1"/>
</dbReference>
<dbReference type="InterPro" id="IPR046348">
    <property type="entry name" value="SIS_dom_sf"/>
</dbReference>
<comment type="similarity">
    <text evidence="1">Belongs to the SIS family. PHI subfamily.</text>
</comment>
<evidence type="ECO:0000256" key="1">
    <source>
        <dbReference type="ARBA" id="ARBA00009235"/>
    </source>
</evidence>
<dbReference type="Gene3D" id="3.40.50.10490">
    <property type="entry name" value="Glucose-6-phosphate isomerase like protein, domain 1"/>
    <property type="match status" value="1"/>
</dbReference>
<dbReference type="AlphaFoldDB" id="A0A1F6EGB5"/>
<dbReference type="Pfam" id="PF01380">
    <property type="entry name" value="SIS"/>
    <property type="match status" value="1"/>
</dbReference>
<sequence length="183" mass="19309">MQPAVGLILQEIQAVLSQIEHDSVEELIAALRKGRRVVTIGAGRVGLATKGFAMRLGHLGIAAYALGDMTVPSLGVKGDLVLVASGSGETQSIALLAETAKRAGATVALLTGNPDSRMGRIADIVVHVPAPTKASQGVIRSMQPMTTLNEQCLQIFFDALVLVLMEELGEDAESMWARHSNLE</sequence>
<dbReference type="CDD" id="cd05005">
    <property type="entry name" value="SIS_PHI"/>
    <property type="match status" value="1"/>
</dbReference>
<name>A0A1F6EGB5_9BACT</name>
<dbReference type="PROSITE" id="PS51464">
    <property type="entry name" value="SIS"/>
    <property type="match status" value="1"/>
</dbReference>
<accession>A0A1F6EGB5</accession>
<protein>
    <recommendedName>
        <fullName evidence="2">SIS domain-containing protein</fullName>
    </recommendedName>
</protein>
<proteinExistence type="inferred from homology"/>
<dbReference type="GO" id="GO:1901135">
    <property type="term" value="P:carbohydrate derivative metabolic process"/>
    <property type="evidence" value="ECO:0007669"/>
    <property type="project" value="InterPro"/>
</dbReference>
<gene>
    <name evidence="3" type="ORF">A3A38_00270</name>
</gene>
<evidence type="ECO:0000313" key="4">
    <source>
        <dbReference type="Proteomes" id="UP000177306"/>
    </source>
</evidence>
<dbReference type="InterPro" id="IPR001347">
    <property type="entry name" value="SIS_dom"/>
</dbReference>
<dbReference type="InterPro" id="IPR017552">
    <property type="entry name" value="PHI/rmpB"/>
</dbReference>
<dbReference type="Proteomes" id="UP000177306">
    <property type="component" value="Unassembled WGS sequence"/>
</dbReference>
<organism evidence="3 4">
    <name type="scientific">Candidatus Kaiserbacteria bacterium RIFCSPLOWO2_01_FULL_53_17</name>
    <dbReference type="NCBI Taxonomy" id="1798511"/>
    <lineage>
        <taxon>Bacteria</taxon>
        <taxon>Candidatus Kaiseribacteriota</taxon>
    </lineage>
</organism>